<dbReference type="GeneID" id="105155215"/>
<dbReference type="PANTHER" id="PTHR33355:SF1">
    <property type="entry name" value="WALL-ASSOCIATED RECEPTOR KINASE-LIKE 15"/>
    <property type="match status" value="1"/>
</dbReference>
<evidence type="ECO:0000256" key="5">
    <source>
        <dbReference type="ARBA" id="ARBA00047899"/>
    </source>
</evidence>
<sequence>MNSLLPVILFIYLHFILTMTKPTLTLEPACKTRCGTLDVKYPFGTGPGCGSPRFHPYVACSPDGTQLLLTTHTGSYPITSISYADSTLTISPPCMSNCTSMQPAPPKFGLDWAGPFQLGSSTFILLACSSSTIKGNPICDPSSAYLCPSIYTCPGVVSLGLPLFPPTNSCCVYSPANLNSNVELDIRELKCAGYTSVVSLGDLPTNPGQWLYGVALKYTLGGLDSYNIAPSCRACEMSGGVCGYSPPRNYFVCVCANGNTTTDCYSYSWIITTSSSLQYSRDLQLGILAIFVFFIVI</sequence>
<dbReference type="Pfam" id="PF14380">
    <property type="entry name" value="WAK_assoc"/>
    <property type="match status" value="1"/>
</dbReference>
<evidence type="ECO:0000259" key="9">
    <source>
        <dbReference type="Pfam" id="PF14380"/>
    </source>
</evidence>
<keyword evidence="4" id="KW-0325">Glycoprotein</keyword>
<accession>A0A6I9SJ99</accession>
<dbReference type="OrthoDB" id="1933476at2759"/>
<organism evidence="10 11">
    <name type="scientific">Sesamum indicum</name>
    <name type="common">Oriental sesame</name>
    <name type="synonym">Sesamum orientale</name>
    <dbReference type="NCBI Taxonomy" id="4182"/>
    <lineage>
        <taxon>Eukaryota</taxon>
        <taxon>Viridiplantae</taxon>
        <taxon>Streptophyta</taxon>
        <taxon>Embryophyta</taxon>
        <taxon>Tracheophyta</taxon>
        <taxon>Spermatophyta</taxon>
        <taxon>Magnoliopsida</taxon>
        <taxon>eudicotyledons</taxon>
        <taxon>Gunneridae</taxon>
        <taxon>Pentapetalae</taxon>
        <taxon>asterids</taxon>
        <taxon>lamiids</taxon>
        <taxon>Lamiales</taxon>
        <taxon>Pedaliaceae</taxon>
        <taxon>Sesamum</taxon>
    </lineage>
</organism>
<evidence type="ECO:0000313" key="10">
    <source>
        <dbReference type="Proteomes" id="UP000504604"/>
    </source>
</evidence>
<evidence type="ECO:0000256" key="2">
    <source>
        <dbReference type="ARBA" id="ARBA00012513"/>
    </source>
</evidence>
<keyword evidence="3 7" id="KW-0732">Signal</keyword>
<dbReference type="PANTHER" id="PTHR33355">
    <property type="entry name" value="WALL-ASSOCIATED RECEPTOR KINASE CARBOXY-TERMINAL PROTEIN-RELATED"/>
    <property type="match status" value="1"/>
</dbReference>
<dbReference type="AlphaFoldDB" id="A0A6I9SJ99"/>
<dbReference type="Pfam" id="PF13947">
    <property type="entry name" value="GUB_WAK_bind"/>
    <property type="match status" value="1"/>
</dbReference>
<dbReference type="Proteomes" id="UP000504604">
    <property type="component" value="Unplaced"/>
</dbReference>
<comment type="subcellular location">
    <subcellularLocation>
        <location evidence="1">Membrane</location>
        <topology evidence="1">Single-pass membrane protein</topology>
    </subcellularLocation>
</comment>
<dbReference type="EC" id="2.7.11.1" evidence="2"/>
<dbReference type="InterPro" id="IPR032872">
    <property type="entry name" value="WAK_assoc_C"/>
</dbReference>
<evidence type="ECO:0000256" key="3">
    <source>
        <dbReference type="ARBA" id="ARBA00022729"/>
    </source>
</evidence>
<evidence type="ECO:0000313" key="11">
    <source>
        <dbReference type="RefSeq" id="XP_011069388.2"/>
    </source>
</evidence>
<proteinExistence type="predicted"/>
<comment type="catalytic activity">
    <reaction evidence="6">
        <text>L-seryl-[protein] + ATP = O-phospho-L-seryl-[protein] + ADP + H(+)</text>
        <dbReference type="Rhea" id="RHEA:17989"/>
        <dbReference type="Rhea" id="RHEA-COMP:9863"/>
        <dbReference type="Rhea" id="RHEA-COMP:11604"/>
        <dbReference type="ChEBI" id="CHEBI:15378"/>
        <dbReference type="ChEBI" id="CHEBI:29999"/>
        <dbReference type="ChEBI" id="CHEBI:30616"/>
        <dbReference type="ChEBI" id="CHEBI:83421"/>
        <dbReference type="ChEBI" id="CHEBI:456216"/>
        <dbReference type="EC" id="2.7.11.1"/>
    </reaction>
</comment>
<evidence type="ECO:0000256" key="7">
    <source>
        <dbReference type="SAM" id="SignalP"/>
    </source>
</evidence>
<dbReference type="RefSeq" id="XP_011069388.2">
    <property type="nucleotide sequence ID" value="XM_011071086.2"/>
</dbReference>
<keyword evidence="10" id="KW-1185">Reference proteome</keyword>
<feature type="domain" description="Wall-associated receptor kinase galacturonan-binding" evidence="8">
    <location>
        <begin position="30"/>
        <end position="91"/>
    </location>
</feature>
<dbReference type="GO" id="GO:0030247">
    <property type="term" value="F:polysaccharide binding"/>
    <property type="evidence" value="ECO:0007669"/>
    <property type="project" value="InterPro"/>
</dbReference>
<gene>
    <name evidence="11" type="primary">LOC105155215</name>
</gene>
<evidence type="ECO:0000259" key="8">
    <source>
        <dbReference type="Pfam" id="PF13947"/>
    </source>
</evidence>
<evidence type="ECO:0000256" key="1">
    <source>
        <dbReference type="ARBA" id="ARBA00004167"/>
    </source>
</evidence>
<dbReference type="KEGG" id="sind:105155215"/>
<reference evidence="11" key="1">
    <citation type="submission" date="2025-08" db="UniProtKB">
        <authorList>
            <consortium name="RefSeq"/>
        </authorList>
    </citation>
    <scope>IDENTIFICATION</scope>
</reference>
<comment type="catalytic activity">
    <reaction evidence="5">
        <text>L-threonyl-[protein] + ATP = O-phospho-L-threonyl-[protein] + ADP + H(+)</text>
        <dbReference type="Rhea" id="RHEA:46608"/>
        <dbReference type="Rhea" id="RHEA-COMP:11060"/>
        <dbReference type="Rhea" id="RHEA-COMP:11605"/>
        <dbReference type="ChEBI" id="CHEBI:15378"/>
        <dbReference type="ChEBI" id="CHEBI:30013"/>
        <dbReference type="ChEBI" id="CHEBI:30616"/>
        <dbReference type="ChEBI" id="CHEBI:61977"/>
        <dbReference type="ChEBI" id="CHEBI:456216"/>
        <dbReference type="EC" id="2.7.11.1"/>
    </reaction>
</comment>
<feature type="domain" description="Wall-associated receptor kinase C-terminal" evidence="9">
    <location>
        <begin position="227"/>
        <end position="257"/>
    </location>
</feature>
<protein>
    <recommendedName>
        <fullName evidence="2">non-specific serine/threonine protein kinase</fullName>
        <ecNumber evidence="2">2.7.11.1</ecNumber>
    </recommendedName>
</protein>
<feature type="signal peptide" evidence="7">
    <location>
        <begin position="1"/>
        <end position="25"/>
    </location>
</feature>
<evidence type="ECO:0000256" key="6">
    <source>
        <dbReference type="ARBA" id="ARBA00048679"/>
    </source>
</evidence>
<dbReference type="InterPro" id="IPR025287">
    <property type="entry name" value="WAK_GUB"/>
</dbReference>
<dbReference type="InParanoid" id="A0A6I9SJ99"/>
<feature type="chain" id="PRO_5026903188" description="non-specific serine/threonine protein kinase" evidence="7">
    <location>
        <begin position="26"/>
        <end position="297"/>
    </location>
</feature>
<dbReference type="GO" id="GO:0004674">
    <property type="term" value="F:protein serine/threonine kinase activity"/>
    <property type="evidence" value="ECO:0007669"/>
    <property type="project" value="UniProtKB-EC"/>
</dbReference>
<evidence type="ECO:0000256" key="4">
    <source>
        <dbReference type="ARBA" id="ARBA00023180"/>
    </source>
</evidence>
<dbReference type="GO" id="GO:0016020">
    <property type="term" value="C:membrane"/>
    <property type="evidence" value="ECO:0007669"/>
    <property type="project" value="UniProtKB-SubCell"/>
</dbReference>
<name>A0A6I9SJ99_SESIN</name>